<evidence type="ECO:0000256" key="4">
    <source>
        <dbReference type="ARBA" id="ARBA00022729"/>
    </source>
</evidence>
<dbReference type="InterPro" id="IPR025958">
    <property type="entry name" value="SID1_TM_fam"/>
</dbReference>
<feature type="transmembrane region" description="Helical" evidence="9">
    <location>
        <begin position="313"/>
        <end position="335"/>
    </location>
</feature>
<evidence type="ECO:0000256" key="5">
    <source>
        <dbReference type="ARBA" id="ARBA00022989"/>
    </source>
</evidence>
<evidence type="ECO:0000256" key="1">
    <source>
        <dbReference type="ARBA" id="ARBA00004141"/>
    </source>
</evidence>
<feature type="transmembrane region" description="Helical" evidence="9">
    <location>
        <begin position="781"/>
        <end position="801"/>
    </location>
</feature>
<proteinExistence type="inferred from homology"/>
<feature type="transmembrane region" description="Helical" evidence="9">
    <location>
        <begin position="891"/>
        <end position="910"/>
    </location>
</feature>
<keyword evidence="11" id="KW-1185">Reference proteome</keyword>
<reference evidence="11" key="1">
    <citation type="submission" date="2017-01" db="EMBL/GenBank/DDBJ databases">
        <title>Comparative genomics of anhydrobiosis in the tardigrade Hypsibius dujardini.</title>
        <authorList>
            <person name="Yoshida Y."/>
            <person name="Koutsovoulos G."/>
            <person name="Laetsch D."/>
            <person name="Stevens L."/>
            <person name="Kumar S."/>
            <person name="Horikawa D."/>
            <person name="Ishino K."/>
            <person name="Komine S."/>
            <person name="Tomita M."/>
            <person name="Blaxter M."/>
            <person name="Arakawa K."/>
        </authorList>
    </citation>
    <scope>NUCLEOTIDE SEQUENCE [LARGE SCALE GENOMIC DNA]</scope>
    <source>
        <strain evidence="11">Z151</strain>
    </source>
</reference>
<feature type="transmembrane region" description="Helical" evidence="9">
    <location>
        <begin position="807"/>
        <end position="828"/>
    </location>
</feature>
<dbReference type="OrthoDB" id="416618at2759"/>
<dbReference type="PANTHER" id="PTHR12185:SF14">
    <property type="entry name" value="CHOLESTEROL UPTAKE PROTEIN 1"/>
    <property type="match status" value="1"/>
</dbReference>
<evidence type="ECO:0000313" key="11">
    <source>
        <dbReference type="Proteomes" id="UP000192578"/>
    </source>
</evidence>
<dbReference type="AlphaFoldDB" id="A0A1W0WXR2"/>
<evidence type="ECO:0000313" key="10">
    <source>
        <dbReference type="EMBL" id="OQV20007.1"/>
    </source>
</evidence>
<evidence type="ECO:0000256" key="8">
    <source>
        <dbReference type="SAM" id="MobiDB-lite"/>
    </source>
</evidence>
<evidence type="ECO:0000256" key="3">
    <source>
        <dbReference type="ARBA" id="ARBA00022692"/>
    </source>
</evidence>
<name>A0A1W0WXR2_HYPEX</name>
<feature type="transmembrane region" description="Helical" evidence="9">
    <location>
        <begin position="672"/>
        <end position="691"/>
    </location>
</feature>
<feature type="transmembrane region" description="Helical" evidence="9">
    <location>
        <begin position="727"/>
        <end position="754"/>
    </location>
</feature>
<dbReference type="GO" id="GO:0005886">
    <property type="term" value="C:plasma membrane"/>
    <property type="evidence" value="ECO:0007669"/>
    <property type="project" value="TreeGrafter"/>
</dbReference>
<comment type="subcellular location">
    <subcellularLocation>
        <location evidence="1">Membrane</location>
        <topology evidence="1">Multi-pass membrane protein</topology>
    </subcellularLocation>
</comment>
<dbReference type="GO" id="GO:0003725">
    <property type="term" value="F:double-stranded RNA binding"/>
    <property type="evidence" value="ECO:0007669"/>
    <property type="project" value="TreeGrafter"/>
</dbReference>
<feature type="transmembrane region" description="Helical" evidence="9">
    <location>
        <begin position="637"/>
        <end position="660"/>
    </location>
</feature>
<keyword evidence="7" id="KW-0325">Glycoprotein</keyword>
<dbReference type="Proteomes" id="UP000192578">
    <property type="component" value="Unassembled WGS sequence"/>
</dbReference>
<keyword evidence="4" id="KW-0732">Signal</keyword>
<dbReference type="EMBL" id="MTYJ01000034">
    <property type="protein sequence ID" value="OQV20007.1"/>
    <property type="molecule type" value="Genomic_DNA"/>
</dbReference>
<keyword evidence="6 9" id="KW-0472">Membrane</keyword>
<dbReference type="PANTHER" id="PTHR12185">
    <property type="entry name" value="SID1 TRANSMEMBRANE FAMILY MEMEBER"/>
    <property type="match status" value="1"/>
</dbReference>
<keyword evidence="3 9" id="KW-0812">Transmembrane</keyword>
<evidence type="ECO:0000256" key="6">
    <source>
        <dbReference type="ARBA" id="ARBA00023136"/>
    </source>
</evidence>
<evidence type="ECO:0000256" key="7">
    <source>
        <dbReference type="ARBA" id="ARBA00023180"/>
    </source>
</evidence>
<feature type="region of interest" description="Disordered" evidence="8">
    <location>
        <begin position="428"/>
        <end position="458"/>
    </location>
</feature>
<dbReference type="Pfam" id="PF13965">
    <property type="entry name" value="SID-1_RNA_chan"/>
    <property type="match status" value="1"/>
</dbReference>
<feature type="transmembrane region" description="Helical" evidence="9">
    <location>
        <begin position="546"/>
        <end position="565"/>
    </location>
</feature>
<comment type="similarity">
    <text evidence="2">Belongs to the SID1 family.</text>
</comment>
<sequence length="925" mass="105392">MLLINQKQKRQYCMHKVIPILLFFTVVSSEGIVPLRVDDAAFDKVYEKDVTYSSPWAYTYTNASGSDAIRITVTSLKATEADPILILVKRQQSVLSWQIPLILEDTFHYTTVSRILCPSENPTPTGNQTNSMRMRMAKGEEFTIEIITLSTDPIPFSIRTETISNFQQEGQPSLKIQASPWAPQYVQYKMREGAHRILIKLDSVPEAGGNLCSFLSIQSARCPVGDLDTRLRLDGRFQTVTTQGAIEVSREQFNGTFFIAVLVKPHDEDCRDRQEMFSVLKSKTNWLTNTSSHERVKTVVISVIDIDLKQNHYVIAIVAPVAIFVGFFLVAITLLQSSASEWIAVLFMKLDGITLPTKERTWGISRLMERSVHGFVIPSKWDPTSYADCHDHLPHSHEEIDAKIMTRSDSLSHGTPARISITLMEEQNVSENPNPDENERETDQVNFHSHPHRNSQQSEIVATPDVERGTFKQSVPYIVEVHLPVIENGNISGTEMESLNAIARRQRRGNKVRKERSKRRGRGRRVRMADINHKNSTEIHQTSRDYSFSLLTVSLFYSLPVWQLVMNHQGLLLVTGNEDICYYNFSCANRLGILSDFNHVLSNIGYVVLGILFLLMVRRRAAFTAKLREKVPHIDYYGIPSQLGVFYGMGLALVMEGVMSACYHVCPSYNNFQFDTSFMYLITGLTLLKLYHSRHPDILPRSYVAYLVFAAFILVALVGVITQSFAYWIVFSVFHGMISIMVGLQIFLVGYLELSMDNVIKQMRKLQWSDFRCSALQWNRLVPAVLLISINLGFAIVGPVLQPFDFATHLLFILQANLMVYAGYYFVMKIVSAGERISRMACLYFVFALPAWIVGMHYFTQGLSNWAKSAAQSREGNRECFIFNFYDEHDVWHMLSAFGLFFTFMMLFTLDDDLATISRDKIPVF</sequence>
<keyword evidence="5 9" id="KW-1133">Transmembrane helix</keyword>
<dbReference type="GO" id="GO:0051033">
    <property type="term" value="F:RNA transmembrane transporter activity"/>
    <property type="evidence" value="ECO:0007669"/>
    <property type="project" value="TreeGrafter"/>
</dbReference>
<comment type="caution">
    <text evidence="10">The sequence shown here is derived from an EMBL/GenBank/DDBJ whole genome shotgun (WGS) entry which is preliminary data.</text>
</comment>
<feature type="transmembrane region" description="Helical" evidence="9">
    <location>
        <begin position="600"/>
        <end position="617"/>
    </location>
</feature>
<gene>
    <name evidence="10" type="ORF">BV898_06011</name>
</gene>
<accession>A0A1W0WXR2</accession>
<evidence type="ECO:0000256" key="9">
    <source>
        <dbReference type="SAM" id="Phobius"/>
    </source>
</evidence>
<dbReference type="GO" id="GO:0005764">
    <property type="term" value="C:lysosome"/>
    <property type="evidence" value="ECO:0007669"/>
    <property type="project" value="TreeGrafter"/>
</dbReference>
<feature type="transmembrane region" description="Helical" evidence="9">
    <location>
        <begin position="840"/>
        <end position="859"/>
    </location>
</feature>
<feature type="transmembrane region" description="Helical" evidence="9">
    <location>
        <begin position="703"/>
        <end position="721"/>
    </location>
</feature>
<organism evidence="10 11">
    <name type="scientific">Hypsibius exemplaris</name>
    <name type="common">Freshwater tardigrade</name>
    <dbReference type="NCBI Taxonomy" id="2072580"/>
    <lineage>
        <taxon>Eukaryota</taxon>
        <taxon>Metazoa</taxon>
        <taxon>Ecdysozoa</taxon>
        <taxon>Tardigrada</taxon>
        <taxon>Eutardigrada</taxon>
        <taxon>Parachela</taxon>
        <taxon>Hypsibioidea</taxon>
        <taxon>Hypsibiidae</taxon>
        <taxon>Hypsibius</taxon>
    </lineage>
</organism>
<evidence type="ECO:0000256" key="2">
    <source>
        <dbReference type="ARBA" id="ARBA00006618"/>
    </source>
</evidence>
<protein>
    <submittedName>
        <fullName evidence="10">SID1 transmembrane family member 1</fullName>
    </submittedName>
</protein>